<keyword evidence="2" id="KW-1185">Reference proteome</keyword>
<dbReference type="Gene3D" id="2.40.10.10">
    <property type="entry name" value="Trypsin-like serine proteases"/>
    <property type="match status" value="1"/>
</dbReference>
<proteinExistence type="predicted"/>
<dbReference type="InterPro" id="IPR043504">
    <property type="entry name" value="Peptidase_S1_PA_chymotrypsin"/>
</dbReference>
<dbReference type="EnsemblMetazoa" id="GAUT039377-RA">
    <property type="protein sequence ID" value="GAUT039377-PA"/>
    <property type="gene ID" value="GAUT039377"/>
</dbReference>
<evidence type="ECO:0000313" key="1">
    <source>
        <dbReference type="EnsemblMetazoa" id="GAUT039377-PA"/>
    </source>
</evidence>
<dbReference type="SUPFAM" id="SSF50494">
    <property type="entry name" value="Trypsin-like serine proteases"/>
    <property type="match status" value="1"/>
</dbReference>
<dbReference type="InterPro" id="IPR009003">
    <property type="entry name" value="Peptidase_S1_PA"/>
</dbReference>
<dbReference type="STRING" id="7395.A0A1A9VJG4"/>
<sequence length="769" mass="87914">MSKINGITYDDMRAGRGIQDFPTSQDCFVVSLLWYDARQANGIHRQLGGILSDRIIITSWAPDFSHGRETRGYCVLGFNLEEPNLEDRVIPWRTAVSADERPVIIRSIPEAKKTFKIALVKLEKAITLGQKYGDYTFNKLPDINKEQEDSFATLPEIPMRNAKYEAAVFILEKNKLQFAPMIALHSDYYRLVGPVKNEIAFRFCALYLKDGRRDCTYSLRAEGSPIIHNNSFLGINFYHKLGTDLCGNPKKTYDILMASRVNFYANWINHVKDLLEKDDKKVRYSRLSPFVMFYGDESKKKVLGLMTFLGENFTITHYLPEKNTETLKVLPGIKQLNPPFDWSKGIAIKNVSNYPGKTQLAVVELENEIEDKRQFKINLPTTLYPIYGSQCEIMTILDETTKSDEHTYRNNFNFGNETKILHEVPVILWNYRECKRYVRGLKKDQFCIRLDGDVVNRNHCALITAGNPVICNGQVTGIVNNPEHPCKAEKPRICTNVFELLDWVLEKMRDEQLSKRINIDMEEKKDQKMMMMKKKKKKKKNLKIKRTKPTWKTRATTFAGCILPLPAITDNDIFLSFPKEHLVLIRPLLRHTYFERWYSTYPVKTFRFDKRSTWCHRCTTAMHFQCPYGSHEDHCVRNFSIPISEPKPASVQTKPSLPTNFKAISSATIDEQPCAILANGPACTRTGVPSRVCIRFGSKASFNRTVKAPVTPKSSAVTGSPARLKATTIRPNRCFISSKSLAKAKTAIISLATEMEKEAGRDNPFSVGL</sequence>
<dbReference type="VEuPathDB" id="VectorBase:GAUT039377"/>
<evidence type="ECO:0000313" key="2">
    <source>
        <dbReference type="Proteomes" id="UP000078200"/>
    </source>
</evidence>
<name>A0A1A9VJG4_GLOAU</name>
<dbReference type="AlphaFoldDB" id="A0A1A9VJG4"/>
<dbReference type="Proteomes" id="UP000078200">
    <property type="component" value="Unassembled WGS sequence"/>
</dbReference>
<protein>
    <submittedName>
        <fullName evidence="1">Uncharacterized protein</fullName>
    </submittedName>
</protein>
<reference evidence="1" key="1">
    <citation type="submission" date="2020-05" db="UniProtKB">
        <authorList>
            <consortium name="EnsemblMetazoa"/>
        </authorList>
    </citation>
    <scope>IDENTIFICATION</scope>
    <source>
        <strain evidence="1">TTRI</strain>
    </source>
</reference>
<organism evidence="1 2">
    <name type="scientific">Glossina austeni</name>
    <name type="common">Savannah tsetse fly</name>
    <dbReference type="NCBI Taxonomy" id="7395"/>
    <lineage>
        <taxon>Eukaryota</taxon>
        <taxon>Metazoa</taxon>
        <taxon>Ecdysozoa</taxon>
        <taxon>Arthropoda</taxon>
        <taxon>Hexapoda</taxon>
        <taxon>Insecta</taxon>
        <taxon>Pterygota</taxon>
        <taxon>Neoptera</taxon>
        <taxon>Endopterygota</taxon>
        <taxon>Diptera</taxon>
        <taxon>Brachycera</taxon>
        <taxon>Muscomorpha</taxon>
        <taxon>Hippoboscoidea</taxon>
        <taxon>Glossinidae</taxon>
        <taxon>Glossina</taxon>
    </lineage>
</organism>
<accession>A0A1A9VJG4</accession>